<feature type="transmembrane region" description="Helical" evidence="2">
    <location>
        <begin position="431"/>
        <end position="452"/>
    </location>
</feature>
<dbReference type="PANTHER" id="PTHR37813:SF1">
    <property type="entry name" value="FELS-2 PROPHAGE PROTEIN"/>
    <property type="match status" value="1"/>
</dbReference>
<dbReference type="PANTHER" id="PTHR37813">
    <property type="entry name" value="FELS-2 PROPHAGE PROTEIN"/>
    <property type="match status" value="1"/>
</dbReference>
<comment type="caution">
    <text evidence="4">The sequence shown here is derived from an EMBL/GenBank/DDBJ whole genome shotgun (WGS) entry which is preliminary data.</text>
</comment>
<name>A0A953I7H3_SYMTR</name>
<reference evidence="4" key="1">
    <citation type="submission" date="2017-11" db="EMBL/GenBank/DDBJ databases">
        <title>Three new genomes from thermophilic consortium.</title>
        <authorList>
            <person name="Quaggio R."/>
            <person name="Amgarten D."/>
            <person name="Setubal J.C."/>
        </authorList>
    </citation>
    <scope>NUCLEOTIDE SEQUENCE</scope>
    <source>
        <strain evidence="4">ZCTH01-B2</strain>
    </source>
</reference>
<organism evidence="4 5">
    <name type="scientific">Symbiobacterium thermophilum</name>
    <dbReference type="NCBI Taxonomy" id="2734"/>
    <lineage>
        <taxon>Bacteria</taxon>
        <taxon>Bacillati</taxon>
        <taxon>Bacillota</taxon>
        <taxon>Clostridia</taxon>
        <taxon>Eubacteriales</taxon>
        <taxon>Symbiobacteriaceae</taxon>
        <taxon>Symbiobacterium</taxon>
    </lineage>
</organism>
<dbReference type="NCBIfam" id="TIGR01760">
    <property type="entry name" value="tape_meas_TP901"/>
    <property type="match status" value="1"/>
</dbReference>
<feature type="transmembrane region" description="Helical" evidence="2">
    <location>
        <begin position="376"/>
        <end position="395"/>
    </location>
</feature>
<keyword evidence="2" id="KW-0812">Transmembrane</keyword>
<evidence type="ECO:0000259" key="3">
    <source>
        <dbReference type="Pfam" id="PF10145"/>
    </source>
</evidence>
<keyword evidence="2" id="KW-1133">Transmembrane helix</keyword>
<dbReference type="InterPro" id="IPR010090">
    <property type="entry name" value="Phage_tape_meas"/>
</dbReference>
<dbReference type="Pfam" id="PF10145">
    <property type="entry name" value="PhageMin_Tail"/>
    <property type="match status" value="1"/>
</dbReference>
<feature type="transmembrane region" description="Helical" evidence="2">
    <location>
        <begin position="401"/>
        <end position="419"/>
    </location>
</feature>
<evidence type="ECO:0000256" key="2">
    <source>
        <dbReference type="SAM" id="Phobius"/>
    </source>
</evidence>
<proteinExistence type="predicted"/>
<evidence type="ECO:0000256" key="1">
    <source>
        <dbReference type="ARBA" id="ARBA00022612"/>
    </source>
</evidence>
<feature type="domain" description="Phage tail tape measure protein" evidence="3">
    <location>
        <begin position="68"/>
        <end position="259"/>
    </location>
</feature>
<keyword evidence="1" id="KW-1188">Viral release from host cell</keyword>
<dbReference type="AlphaFoldDB" id="A0A953I7H3"/>
<protein>
    <submittedName>
        <fullName evidence="4">Phage tail tape measure protein</fullName>
    </submittedName>
</protein>
<dbReference type="EMBL" id="PIUK01000502">
    <property type="protein sequence ID" value="MBY6278416.1"/>
    <property type="molecule type" value="Genomic_DNA"/>
</dbReference>
<gene>
    <name evidence="4" type="ORF">CWE10_20155</name>
</gene>
<accession>A0A953I7H3</accession>
<evidence type="ECO:0000313" key="4">
    <source>
        <dbReference type="EMBL" id="MBY6278416.1"/>
    </source>
</evidence>
<feature type="non-terminal residue" evidence="4">
    <location>
        <position position="454"/>
    </location>
</feature>
<keyword evidence="2" id="KW-0472">Membrane</keyword>
<sequence>MNKIERTLNKTSRTLTDVGGKLTTGLTLPLAAAGGGALKASIDFESAFAGVRKTVDASEEELEALSEGIRQMAKEIPQSATAIAGIAEAAGQLGIQTEHILTFTRTMADLGVATNLSGEEAATALARLANITQMPQSEFDRLGSTIVALGNNLATTEAEIVEMGLRIAGAGSQVGMTEAQILAFAGALSSVGIAAEAGGSAISRVMINIANEVASGGEKLELLARVAGMSADEFAEAWRTDAAGALVTFIEGLGRLSAEGENVFAVLDELGMSEIRVRDALLRAAGAGDLFRNSLTLATQAWEENTALANEAAQRYGTTESQLTILKNQLVDMAITLGDALAPALSAAMTAAQPFIDTLARIAEWFANLDPEAQRLIINIGLVAAAIGPLLVVMGKVVSTASGIVHIFGSVGTTMLSLVGTGGKLMEAFALWRGGAGTFVEAMGLVISPIGAVM</sequence>
<evidence type="ECO:0000313" key="5">
    <source>
        <dbReference type="Proteomes" id="UP000732377"/>
    </source>
</evidence>
<dbReference type="Proteomes" id="UP000732377">
    <property type="component" value="Unassembled WGS sequence"/>
</dbReference>